<comment type="caution">
    <text evidence="7">The sequence shown here is derived from an EMBL/GenBank/DDBJ whole genome shotgun (WGS) entry which is preliminary data.</text>
</comment>
<dbReference type="GO" id="GO:0005198">
    <property type="term" value="F:structural molecule activity"/>
    <property type="evidence" value="ECO:0000318"/>
    <property type="project" value="GO_Central"/>
</dbReference>
<dbReference type="InterPro" id="IPR001680">
    <property type="entry name" value="WD40_rpt"/>
</dbReference>
<dbReference type="AlphaFoldDB" id="A0A9R1XFW1"/>
<dbReference type="SUPFAM" id="SSF50978">
    <property type="entry name" value="WD40 repeat-like"/>
    <property type="match status" value="1"/>
</dbReference>
<dbReference type="PANTHER" id="PTHR11024:SF15">
    <property type="entry name" value="SEC13-LIKE PROTEIN-RELATED"/>
    <property type="match status" value="1"/>
</dbReference>
<evidence type="ECO:0000313" key="7">
    <source>
        <dbReference type="EMBL" id="KAJ0208639.1"/>
    </source>
</evidence>
<dbReference type="SMART" id="SM00320">
    <property type="entry name" value="WD40"/>
    <property type="match status" value="2"/>
</dbReference>
<dbReference type="PANTHER" id="PTHR11024">
    <property type="entry name" value="NUCLEAR PORE COMPLEX PROTEIN SEC13 / SEH1 FAMILY MEMBER"/>
    <property type="match status" value="1"/>
</dbReference>
<evidence type="ECO:0000256" key="1">
    <source>
        <dbReference type="ARBA" id="ARBA00010102"/>
    </source>
</evidence>
<dbReference type="GO" id="GO:0031080">
    <property type="term" value="C:nuclear pore outer ring"/>
    <property type="evidence" value="ECO:0000318"/>
    <property type="project" value="GO_Central"/>
</dbReference>
<keyword evidence="8" id="KW-1185">Reference proteome</keyword>
<dbReference type="GO" id="GO:0006606">
    <property type="term" value="P:protein import into nucleus"/>
    <property type="evidence" value="ECO:0000318"/>
    <property type="project" value="GO_Central"/>
</dbReference>
<evidence type="ECO:0000256" key="3">
    <source>
        <dbReference type="ARBA" id="ARBA00022574"/>
    </source>
</evidence>
<dbReference type="GO" id="GO:0030127">
    <property type="term" value="C:COPII vesicle coat"/>
    <property type="evidence" value="ECO:0000318"/>
    <property type="project" value="GO_Central"/>
</dbReference>
<feature type="compositionally biased region" description="Acidic residues" evidence="6">
    <location>
        <begin position="174"/>
        <end position="193"/>
    </location>
</feature>
<evidence type="ECO:0000256" key="2">
    <source>
        <dbReference type="ARBA" id="ARBA00022448"/>
    </source>
</evidence>
<evidence type="ECO:0000256" key="4">
    <source>
        <dbReference type="ARBA" id="ARBA00022737"/>
    </source>
</evidence>
<protein>
    <submittedName>
        <fullName evidence="7">Uncharacterized protein</fullName>
    </submittedName>
</protein>
<keyword evidence="4" id="KW-0677">Repeat</keyword>
<keyword evidence="2" id="KW-0813">Transport</keyword>
<sequence length="214" mass="23171">MPGQKIETSHTYIIHDVCMDYYGKRVASASSDATIKIISVTTTISTATSHPLTTLTCHNGPVWQVAWAYPKFGSLLASHFDGILLQHILLGDSTTKVPSFLNYINYFMDLKTMHPSLTECRVSKSKLELSVIQYANGISSEAHTEEPKPKKQSAPTAKIGSNKKTVSKPVSSSDESEFESESSDDSDSSDEEEAPKKPTAVAKNGAAAATKKAE</sequence>
<dbReference type="GO" id="GO:0090114">
    <property type="term" value="P:COPII-coated vesicle budding"/>
    <property type="evidence" value="ECO:0000318"/>
    <property type="project" value="GO_Central"/>
</dbReference>
<keyword evidence="3" id="KW-0853">WD repeat</keyword>
<dbReference type="InterPro" id="IPR036322">
    <property type="entry name" value="WD40_repeat_dom_sf"/>
</dbReference>
<keyword evidence="5" id="KW-0653">Protein transport</keyword>
<comment type="similarity">
    <text evidence="1">Belongs to the WD repeat SEC13 family.</text>
</comment>
<gene>
    <name evidence="7" type="ORF">LSAT_V11C400186640</name>
</gene>
<dbReference type="Gene3D" id="2.130.10.10">
    <property type="entry name" value="YVTN repeat-like/Quinoprotein amine dehydrogenase"/>
    <property type="match status" value="1"/>
</dbReference>
<dbReference type="Proteomes" id="UP000235145">
    <property type="component" value="Unassembled WGS sequence"/>
</dbReference>
<dbReference type="InterPro" id="IPR037363">
    <property type="entry name" value="Sec13/Seh1_fam"/>
</dbReference>
<evidence type="ECO:0000256" key="6">
    <source>
        <dbReference type="SAM" id="MobiDB-lite"/>
    </source>
</evidence>
<proteinExistence type="inferred from homology"/>
<evidence type="ECO:0000256" key="5">
    <source>
        <dbReference type="ARBA" id="ARBA00022927"/>
    </source>
</evidence>
<dbReference type="InterPro" id="IPR015943">
    <property type="entry name" value="WD40/YVTN_repeat-like_dom_sf"/>
</dbReference>
<feature type="compositionally biased region" description="Low complexity" evidence="6">
    <location>
        <begin position="197"/>
        <end position="214"/>
    </location>
</feature>
<accession>A0A9R1XFW1</accession>
<dbReference type="EMBL" id="NBSK02000004">
    <property type="protein sequence ID" value="KAJ0208639.1"/>
    <property type="molecule type" value="Genomic_DNA"/>
</dbReference>
<dbReference type="Pfam" id="PF00400">
    <property type="entry name" value="WD40"/>
    <property type="match status" value="2"/>
</dbReference>
<reference evidence="7 8" key="1">
    <citation type="journal article" date="2017" name="Nat. Commun.">
        <title>Genome assembly with in vitro proximity ligation data and whole-genome triplication in lettuce.</title>
        <authorList>
            <person name="Reyes-Chin-Wo S."/>
            <person name="Wang Z."/>
            <person name="Yang X."/>
            <person name="Kozik A."/>
            <person name="Arikit S."/>
            <person name="Song C."/>
            <person name="Xia L."/>
            <person name="Froenicke L."/>
            <person name="Lavelle D.O."/>
            <person name="Truco M.J."/>
            <person name="Xia R."/>
            <person name="Zhu S."/>
            <person name="Xu C."/>
            <person name="Xu H."/>
            <person name="Xu X."/>
            <person name="Cox K."/>
            <person name="Korf I."/>
            <person name="Meyers B.C."/>
            <person name="Michelmore R.W."/>
        </authorList>
    </citation>
    <scope>NUCLEOTIDE SEQUENCE [LARGE SCALE GENOMIC DNA]</scope>
    <source>
        <strain evidence="8">cv. Salinas</strain>
        <tissue evidence="7">Seedlings</tissue>
    </source>
</reference>
<feature type="region of interest" description="Disordered" evidence="6">
    <location>
        <begin position="140"/>
        <end position="214"/>
    </location>
</feature>
<organism evidence="7 8">
    <name type="scientific">Lactuca sativa</name>
    <name type="common">Garden lettuce</name>
    <dbReference type="NCBI Taxonomy" id="4236"/>
    <lineage>
        <taxon>Eukaryota</taxon>
        <taxon>Viridiplantae</taxon>
        <taxon>Streptophyta</taxon>
        <taxon>Embryophyta</taxon>
        <taxon>Tracheophyta</taxon>
        <taxon>Spermatophyta</taxon>
        <taxon>Magnoliopsida</taxon>
        <taxon>eudicotyledons</taxon>
        <taxon>Gunneridae</taxon>
        <taxon>Pentapetalae</taxon>
        <taxon>asterids</taxon>
        <taxon>campanulids</taxon>
        <taxon>Asterales</taxon>
        <taxon>Asteraceae</taxon>
        <taxon>Cichorioideae</taxon>
        <taxon>Cichorieae</taxon>
        <taxon>Lactucinae</taxon>
        <taxon>Lactuca</taxon>
    </lineage>
</organism>
<evidence type="ECO:0000313" key="8">
    <source>
        <dbReference type="Proteomes" id="UP000235145"/>
    </source>
</evidence>
<name>A0A9R1XFW1_LACSA</name>